<protein>
    <submittedName>
        <fullName evidence="1">Uncharacterized protein</fullName>
    </submittedName>
</protein>
<comment type="caution">
    <text evidence="1">The sequence shown here is derived from an EMBL/GenBank/DDBJ whole genome shotgun (WGS) entry which is preliminary data.</text>
</comment>
<gene>
    <name evidence="1" type="ORF">PY650_31975</name>
</gene>
<organism evidence="1 2">
    <name type="scientific">Rhizobium calliandrae</name>
    <dbReference type="NCBI Taxonomy" id="1312182"/>
    <lineage>
        <taxon>Bacteria</taxon>
        <taxon>Pseudomonadati</taxon>
        <taxon>Pseudomonadota</taxon>
        <taxon>Alphaproteobacteria</taxon>
        <taxon>Hyphomicrobiales</taxon>
        <taxon>Rhizobiaceae</taxon>
        <taxon>Rhizobium/Agrobacterium group</taxon>
        <taxon>Rhizobium</taxon>
    </lineage>
</organism>
<accession>A0ABT7KRY8</accession>
<proteinExistence type="predicted"/>
<sequence>MLNDDCQHQPCCSFSGAARQKNVAGELIQRSAVRASNPEGQTKGNSANYNFKMSSLPMLASADLLEGR</sequence>
<name>A0ABT7KRY8_9HYPH</name>
<dbReference type="Proteomes" id="UP001172630">
    <property type="component" value="Unassembled WGS sequence"/>
</dbReference>
<evidence type="ECO:0000313" key="1">
    <source>
        <dbReference type="EMBL" id="MDL2410153.1"/>
    </source>
</evidence>
<dbReference type="EMBL" id="JARFYN010000070">
    <property type="protein sequence ID" value="MDL2410153.1"/>
    <property type="molecule type" value="Genomic_DNA"/>
</dbReference>
<reference evidence="1" key="1">
    <citation type="submission" date="2023-06" db="EMBL/GenBank/DDBJ databases">
        <title>Phylogenetic Diversity of Rhizobium strains.</title>
        <authorList>
            <person name="Moura F.T."/>
            <person name="Helene L.C.F."/>
            <person name="Hungria M."/>
        </authorList>
    </citation>
    <scope>NUCLEOTIDE SEQUENCE</scope>
    <source>
        <strain evidence="1">CCGE524</strain>
    </source>
</reference>
<dbReference type="RefSeq" id="WP_285883908.1">
    <property type="nucleotide sequence ID" value="NZ_JARFYN010000070.1"/>
</dbReference>
<keyword evidence="2" id="KW-1185">Reference proteome</keyword>
<evidence type="ECO:0000313" key="2">
    <source>
        <dbReference type="Proteomes" id="UP001172630"/>
    </source>
</evidence>